<name>A0A0K8PB10_9CHLR</name>
<gene>
    <name evidence="2" type="ORF">ATC1_12372</name>
</gene>
<evidence type="ECO:0000313" key="3">
    <source>
        <dbReference type="Proteomes" id="UP000053370"/>
    </source>
</evidence>
<dbReference type="Proteomes" id="UP000053370">
    <property type="component" value="Unassembled WGS sequence"/>
</dbReference>
<reference evidence="2" key="1">
    <citation type="journal article" date="2015" name="Genome Announc.">
        <title>Draft Genome Sequence of Anaerolineae Strain TC1, a Novel Isolate from a Methanogenic Wastewater Treatment System.</title>
        <authorList>
            <person name="Matsuura N."/>
            <person name="Tourlousse D.M."/>
            <person name="Sun L."/>
            <person name="Toyonaga M."/>
            <person name="Kuroda K."/>
            <person name="Ohashi A."/>
            <person name="Cruz R."/>
            <person name="Yamaguchi T."/>
            <person name="Sekiguchi Y."/>
        </authorList>
    </citation>
    <scope>NUCLEOTIDE SEQUENCE [LARGE SCALE GENOMIC DNA]</scope>
    <source>
        <strain evidence="2">TC1</strain>
    </source>
</reference>
<evidence type="ECO:0000256" key="1">
    <source>
        <dbReference type="SAM" id="MobiDB-lite"/>
    </source>
</evidence>
<dbReference type="AlphaFoldDB" id="A0A0K8PB10"/>
<dbReference type="STRING" id="1678840.ATC1_12372"/>
<dbReference type="InterPro" id="IPR036113">
    <property type="entry name" value="Asp/Glu-ADT_sf_sub_c"/>
</dbReference>
<dbReference type="Pfam" id="PF02686">
    <property type="entry name" value="GatC"/>
    <property type="match status" value="1"/>
</dbReference>
<protein>
    <submittedName>
        <fullName evidence="2">Aspartyl/glutamyl-tRNA(Asn/Gln) amidotransferase subunit C</fullName>
    </submittedName>
</protein>
<proteinExistence type="predicted"/>
<dbReference type="RefSeq" id="WP_062278602.1">
    <property type="nucleotide sequence ID" value="NZ_DF968180.1"/>
</dbReference>
<sequence>MESETISVEMFNEFVQVAELELTPEESKSIREKMNEQLRVIHELESIPLDEQLTPVIHGNPYPRDIQAPLREDIWKPFENTQGIIDQAPRSQDGYIVSPDVPHQKLG</sequence>
<feature type="region of interest" description="Disordered" evidence="1">
    <location>
        <begin position="85"/>
        <end position="107"/>
    </location>
</feature>
<dbReference type="SUPFAM" id="SSF141000">
    <property type="entry name" value="Glu-tRNAGln amidotransferase C subunit"/>
    <property type="match status" value="1"/>
</dbReference>
<dbReference type="OrthoDB" id="164445at2"/>
<keyword evidence="3" id="KW-1185">Reference proteome</keyword>
<organism evidence="2">
    <name type="scientific">Flexilinea flocculi</name>
    <dbReference type="NCBI Taxonomy" id="1678840"/>
    <lineage>
        <taxon>Bacteria</taxon>
        <taxon>Bacillati</taxon>
        <taxon>Chloroflexota</taxon>
        <taxon>Anaerolineae</taxon>
        <taxon>Anaerolineales</taxon>
        <taxon>Anaerolineaceae</taxon>
        <taxon>Flexilinea</taxon>
    </lineage>
</organism>
<dbReference type="EMBL" id="DF968180">
    <property type="protein sequence ID" value="GAP39836.1"/>
    <property type="molecule type" value="Genomic_DNA"/>
</dbReference>
<keyword evidence="2" id="KW-0808">Transferase</keyword>
<dbReference type="InterPro" id="IPR003837">
    <property type="entry name" value="GatC"/>
</dbReference>
<evidence type="ECO:0000313" key="2">
    <source>
        <dbReference type="EMBL" id="GAP39836.1"/>
    </source>
</evidence>
<dbReference type="GO" id="GO:0016740">
    <property type="term" value="F:transferase activity"/>
    <property type="evidence" value="ECO:0007669"/>
    <property type="project" value="UniProtKB-KW"/>
</dbReference>
<dbReference type="GO" id="GO:0006450">
    <property type="term" value="P:regulation of translational fidelity"/>
    <property type="evidence" value="ECO:0007669"/>
    <property type="project" value="InterPro"/>
</dbReference>
<accession>A0A0K8PB10</accession>